<organism evidence="1 2">
    <name type="scientific">Adineta steineri</name>
    <dbReference type="NCBI Taxonomy" id="433720"/>
    <lineage>
        <taxon>Eukaryota</taxon>
        <taxon>Metazoa</taxon>
        <taxon>Spiralia</taxon>
        <taxon>Gnathifera</taxon>
        <taxon>Rotifera</taxon>
        <taxon>Eurotatoria</taxon>
        <taxon>Bdelloidea</taxon>
        <taxon>Adinetida</taxon>
        <taxon>Adinetidae</taxon>
        <taxon>Adineta</taxon>
    </lineage>
</organism>
<accession>A0A820H7L7</accession>
<gene>
    <name evidence="1" type="ORF">OXD698_LOCUS45466</name>
</gene>
<reference evidence="1" key="1">
    <citation type="submission" date="2021-02" db="EMBL/GenBank/DDBJ databases">
        <authorList>
            <person name="Nowell W R."/>
        </authorList>
    </citation>
    <scope>NUCLEOTIDE SEQUENCE</scope>
</reference>
<dbReference type="Gene3D" id="1.10.10.60">
    <property type="entry name" value="Homeodomain-like"/>
    <property type="match status" value="1"/>
</dbReference>
<protein>
    <recommendedName>
        <fullName evidence="3">HTH psq-type domain-containing protein</fullName>
    </recommendedName>
</protein>
<name>A0A820H7L7_9BILA</name>
<sequence length="92" mass="10608">MTTRNDLTLEDKINAIKLNEAGLTYRKLRDKFNIAIGAISNVIKRRAEYMSDYENNLNKIVKRETSHDSELHPLLAEFQSKLIGINLVYSII</sequence>
<evidence type="ECO:0000313" key="1">
    <source>
        <dbReference type="EMBL" id="CAF4288604.1"/>
    </source>
</evidence>
<dbReference type="EMBL" id="CAJOAZ010015094">
    <property type="protein sequence ID" value="CAF4288604.1"/>
    <property type="molecule type" value="Genomic_DNA"/>
</dbReference>
<evidence type="ECO:0008006" key="3">
    <source>
        <dbReference type="Google" id="ProtNLM"/>
    </source>
</evidence>
<dbReference type="AlphaFoldDB" id="A0A820H7L7"/>
<evidence type="ECO:0000313" key="2">
    <source>
        <dbReference type="Proteomes" id="UP000663844"/>
    </source>
</evidence>
<proteinExistence type="predicted"/>
<comment type="caution">
    <text evidence="1">The sequence shown here is derived from an EMBL/GenBank/DDBJ whole genome shotgun (WGS) entry which is preliminary data.</text>
</comment>
<dbReference type="Proteomes" id="UP000663844">
    <property type="component" value="Unassembled WGS sequence"/>
</dbReference>